<name>A0A1F5Q9I9_9BACT</name>
<evidence type="ECO:0000313" key="1">
    <source>
        <dbReference type="EMBL" id="OGE98879.1"/>
    </source>
</evidence>
<protein>
    <submittedName>
        <fullName evidence="1">Uncharacterized protein</fullName>
    </submittedName>
</protein>
<organism evidence="1 2">
    <name type="scientific">Candidatus Doudnabacteria bacterium RIFCSPLOWO2_02_FULL_48_13</name>
    <dbReference type="NCBI Taxonomy" id="1817845"/>
    <lineage>
        <taxon>Bacteria</taxon>
        <taxon>Candidatus Doudnaibacteriota</taxon>
    </lineage>
</organism>
<gene>
    <name evidence="1" type="ORF">A3J05_03260</name>
</gene>
<dbReference type="EMBL" id="MFFF01000025">
    <property type="protein sequence ID" value="OGE98879.1"/>
    <property type="molecule type" value="Genomic_DNA"/>
</dbReference>
<dbReference type="Proteomes" id="UP000177235">
    <property type="component" value="Unassembled WGS sequence"/>
</dbReference>
<sequence>METTDLQSLRGRLLENMQNLGARLDHETGTVLMHKNYHDMDLKLREIETILEMGTPVVPLKNLAAET</sequence>
<reference evidence="1 2" key="1">
    <citation type="journal article" date="2016" name="Nat. Commun.">
        <title>Thousands of microbial genomes shed light on interconnected biogeochemical processes in an aquifer system.</title>
        <authorList>
            <person name="Anantharaman K."/>
            <person name="Brown C.T."/>
            <person name="Hug L.A."/>
            <person name="Sharon I."/>
            <person name="Castelle C.J."/>
            <person name="Probst A.J."/>
            <person name="Thomas B.C."/>
            <person name="Singh A."/>
            <person name="Wilkins M.J."/>
            <person name="Karaoz U."/>
            <person name="Brodie E.L."/>
            <person name="Williams K.H."/>
            <person name="Hubbard S.S."/>
            <person name="Banfield J.F."/>
        </authorList>
    </citation>
    <scope>NUCLEOTIDE SEQUENCE [LARGE SCALE GENOMIC DNA]</scope>
</reference>
<proteinExistence type="predicted"/>
<dbReference type="AlphaFoldDB" id="A0A1F5Q9I9"/>
<accession>A0A1F5Q9I9</accession>
<evidence type="ECO:0000313" key="2">
    <source>
        <dbReference type="Proteomes" id="UP000177235"/>
    </source>
</evidence>
<comment type="caution">
    <text evidence="1">The sequence shown here is derived from an EMBL/GenBank/DDBJ whole genome shotgun (WGS) entry which is preliminary data.</text>
</comment>